<gene>
    <name evidence="2" type="ORF">B1A_07767</name>
</gene>
<reference evidence="2" key="1">
    <citation type="submission" date="2013-08" db="EMBL/GenBank/DDBJ databases">
        <authorList>
            <person name="Mendez C."/>
            <person name="Richter M."/>
            <person name="Ferrer M."/>
            <person name="Sanchez J."/>
        </authorList>
    </citation>
    <scope>NUCLEOTIDE SEQUENCE</scope>
</reference>
<name>T1CJR3_9ZZZZ</name>
<feature type="non-terminal residue" evidence="2">
    <location>
        <position position="631"/>
    </location>
</feature>
<feature type="domain" description="AAA+ ATPase" evidence="1">
    <location>
        <begin position="504"/>
        <end position="629"/>
    </location>
</feature>
<evidence type="ECO:0000259" key="1">
    <source>
        <dbReference type="SMART" id="SM00382"/>
    </source>
</evidence>
<dbReference type="PANTHER" id="PTHR23077:SF117">
    <property type="entry name" value="AAA+ ATPASE DOMAIN-CONTAINING PROTEIN"/>
    <property type="match status" value="1"/>
</dbReference>
<dbReference type="InterPro" id="IPR050168">
    <property type="entry name" value="AAA_ATPase_domain"/>
</dbReference>
<dbReference type="Gene3D" id="3.40.50.300">
    <property type="entry name" value="P-loop containing nucleotide triphosphate hydrolases"/>
    <property type="match status" value="2"/>
</dbReference>
<accession>T1CJR3</accession>
<evidence type="ECO:0000313" key="2">
    <source>
        <dbReference type="EMBL" id="EQD67294.1"/>
    </source>
</evidence>
<dbReference type="InterPro" id="IPR003959">
    <property type="entry name" value="ATPase_AAA_core"/>
</dbReference>
<dbReference type="AlphaFoldDB" id="T1CJR3"/>
<dbReference type="InterPro" id="IPR027417">
    <property type="entry name" value="P-loop_NTPase"/>
</dbReference>
<dbReference type="SUPFAM" id="SSF52540">
    <property type="entry name" value="P-loop containing nucleoside triphosphate hydrolases"/>
    <property type="match status" value="2"/>
</dbReference>
<protein>
    <submittedName>
        <fullName evidence="2">Serine/threonine protein phosphatase family protein</fullName>
    </submittedName>
</protein>
<dbReference type="GO" id="GO:0005524">
    <property type="term" value="F:ATP binding"/>
    <property type="evidence" value="ECO:0007669"/>
    <property type="project" value="InterPro"/>
</dbReference>
<organism evidence="2">
    <name type="scientific">mine drainage metagenome</name>
    <dbReference type="NCBI Taxonomy" id="410659"/>
    <lineage>
        <taxon>unclassified sequences</taxon>
        <taxon>metagenomes</taxon>
        <taxon>ecological metagenomes</taxon>
    </lineage>
</organism>
<reference evidence="2" key="2">
    <citation type="journal article" date="2014" name="ISME J.">
        <title>Microbial stratification in low pH oxic and suboxic macroscopic growths along an acid mine drainage.</title>
        <authorList>
            <person name="Mendez-Garcia C."/>
            <person name="Mesa V."/>
            <person name="Sprenger R.R."/>
            <person name="Richter M."/>
            <person name="Diez M.S."/>
            <person name="Solano J."/>
            <person name="Bargiela R."/>
            <person name="Golyshina O.V."/>
            <person name="Manteca A."/>
            <person name="Ramos J.L."/>
            <person name="Gallego J.R."/>
            <person name="Llorente I."/>
            <person name="Martins Dos Santos V.A."/>
            <person name="Jensen O.N."/>
            <person name="Pelaez A.I."/>
            <person name="Sanchez J."/>
            <person name="Ferrer M."/>
        </authorList>
    </citation>
    <scope>NUCLEOTIDE SEQUENCE</scope>
</reference>
<dbReference type="EMBL" id="AUZX01005575">
    <property type="protein sequence ID" value="EQD67294.1"/>
    <property type="molecule type" value="Genomic_DNA"/>
</dbReference>
<dbReference type="SMART" id="SM00382">
    <property type="entry name" value="AAA"/>
    <property type="match status" value="2"/>
</dbReference>
<dbReference type="InterPro" id="IPR003593">
    <property type="entry name" value="AAA+_ATPase"/>
</dbReference>
<dbReference type="PANTHER" id="PTHR23077">
    <property type="entry name" value="AAA-FAMILY ATPASE"/>
    <property type="match status" value="1"/>
</dbReference>
<sequence length="631" mass="69455">MDTSTRIDLHDSAETCTTPRTALPPLWGEALWGTLPKLWACRACLMLGVEGLPRTQHKRDEEPARPQMPSNLRRFLGIDIEDDVDAQLDAAANLATQLTARPAHGGVLLDNLQILGRPLGLERDALHLLLLRIVFRLEPALAEALAPLLLDCLDPIFNARLDGMLGLSTGRAEQLLARNGALTRSGLLMRRFGIGGPLEARLHIPQGLLGALLQPMTSAHEAVERLVFRAPPTMLSLADFPHLAEPIELILMRLRSGLQKRAASINVLLHGVPGTGKTELAGLLAQTLVVPLYAIQARDYRHENPLSPENRLLEYRFAQGILRVAGPALLLLDETEDLFPLAWDRRDDQPSKALLNETLEQNPVPALWLTNRVDHIDAAFLRRFDVILEVTPPDRCHKVKVLREHLPASAAALDPAWLARAVAPRALTPGVLARIGRTLADSKLDEPEQLQHAVDLLRRQYVRAAQGKDLPPLVTASARLPFMTAALQCDAPVEQLLARLRAKPAGRLLFHGPPGTGKTALAHHLAEQLGKELLVKRASDLLAPYVGQTEANLAAMFRDAGCDGDVLLLDEADSFLGERSAQHARWETTQTNELLTQMEAFEGLFICTTNRLEHLDPAVLRRFDLKVGFRA</sequence>
<dbReference type="CDD" id="cd19481">
    <property type="entry name" value="RecA-like_protease"/>
    <property type="match status" value="1"/>
</dbReference>
<dbReference type="GO" id="GO:0016887">
    <property type="term" value="F:ATP hydrolysis activity"/>
    <property type="evidence" value="ECO:0007669"/>
    <property type="project" value="InterPro"/>
</dbReference>
<feature type="domain" description="AAA+ ATPase" evidence="1">
    <location>
        <begin position="263"/>
        <end position="394"/>
    </location>
</feature>
<dbReference type="Pfam" id="PF00004">
    <property type="entry name" value="AAA"/>
    <property type="match status" value="2"/>
</dbReference>
<proteinExistence type="predicted"/>
<comment type="caution">
    <text evidence="2">The sequence shown here is derived from an EMBL/GenBank/DDBJ whole genome shotgun (WGS) entry which is preliminary data.</text>
</comment>